<feature type="transmembrane region" description="Helical" evidence="6">
    <location>
        <begin position="164"/>
        <end position="185"/>
    </location>
</feature>
<keyword evidence="9" id="KW-1185">Reference proteome</keyword>
<evidence type="ECO:0000256" key="1">
    <source>
        <dbReference type="ARBA" id="ARBA00004141"/>
    </source>
</evidence>
<dbReference type="GO" id="GO:0016020">
    <property type="term" value="C:membrane"/>
    <property type="evidence" value="ECO:0007669"/>
    <property type="project" value="UniProtKB-SubCell"/>
</dbReference>
<evidence type="ECO:0000256" key="6">
    <source>
        <dbReference type="SAM" id="Phobius"/>
    </source>
</evidence>
<evidence type="ECO:0000313" key="9">
    <source>
        <dbReference type="Proteomes" id="UP000256328"/>
    </source>
</evidence>
<dbReference type="Proteomes" id="UP000256328">
    <property type="component" value="Unassembled WGS sequence"/>
</dbReference>
<dbReference type="Pfam" id="PF07690">
    <property type="entry name" value="MFS_1"/>
    <property type="match status" value="1"/>
</dbReference>
<dbReference type="OrthoDB" id="440755at2759"/>
<evidence type="ECO:0000259" key="7">
    <source>
        <dbReference type="PROSITE" id="PS50850"/>
    </source>
</evidence>
<dbReference type="PANTHER" id="PTHR42718">
    <property type="entry name" value="MAJOR FACILITATOR SUPERFAMILY MULTIDRUG TRANSPORTER MFSC"/>
    <property type="match status" value="1"/>
</dbReference>
<dbReference type="SUPFAM" id="SSF103473">
    <property type="entry name" value="MFS general substrate transporter"/>
    <property type="match status" value="1"/>
</dbReference>
<feature type="transmembrane region" description="Helical" evidence="6">
    <location>
        <begin position="464"/>
        <end position="485"/>
    </location>
</feature>
<feature type="transmembrane region" description="Helical" evidence="6">
    <location>
        <begin position="537"/>
        <end position="557"/>
    </location>
</feature>
<organism evidence="8 9">
    <name type="scientific">Coleophoma crateriformis</name>
    <dbReference type="NCBI Taxonomy" id="565419"/>
    <lineage>
        <taxon>Eukaryota</taxon>
        <taxon>Fungi</taxon>
        <taxon>Dikarya</taxon>
        <taxon>Ascomycota</taxon>
        <taxon>Pezizomycotina</taxon>
        <taxon>Leotiomycetes</taxon>
        <taxon>Helotiales</taxon>
        <taxon>Dermateaceae</taxon>
        <taxon>Coleophoma</taxon>
    </lineage>
</organism>
<accession>A0A3D8Q453</accession>
<feature type="region of interest" description="Disordered" evidence="5">
    <location>
        <begin position="1"/>
        <end position="33"/>
    </location>
</feature>
<dbReference type="PANTHER" id="PTHR42718:SF1">
    <property type="entry name" value="LOW AFFINITY AMMONIUM TRANSPORTER"/>
    <property type="match status" value="1"/>
</dbReference>
<feature type="transmembrane region" description="Helical" evidence="6">
    <location>
        <begin position="434"/>
        <end position="452"/>
    </location>
</feature>
<comment type="subcellular location">
    <subcellularLocation>
        <location evidence="1">Membrane</location>
        <topology evidence="1">Multi-pass membrane protein</topology>
    </subcellularLocation>
</comment>
<evidence type="ECO:0000256" key="3">
    <source>
        <dbReference type="ARBA" id="ARBA00022989"/>
    </source>
</evidence>
<dbReference type="InterPro" id="IPR011701">
    <property type="entry name" value="MFS"/>
</dbReference>
<sequence length="561" mass="60843">MTNHQNRANEAAFDKENSGNFSSGATSYDANKISPLRHERRRLGERTSLSSILNKEMVWPSSGIRVDHLRILEKESLGTTTTEGPPICSAGSEFSEAPGATPRQIPLRRQTEAPPAPTWSKYHETAFIVCVCLAQFLSLACLAQTVALSLIIGNSFNVENPGQLSWFTASYSMTLGTFILPAASTGRLGDMFGHKRIYILGWLWLALWCCICGFAHAWGPVVFSVARGCQGIAPALLVPNAIALIGRTFPVGEKRALVLSLVGACGPTGFLSGAAISSLLAQLFWWPWVFWSTAISAICITFFATCIIPDSMATLDFPPGVTKPTFDYLGCFTGVSGLLLVSFALNQAPLAGWSDPYVYSLLATGFLLTVAFFFVEFSYSPHPLLPVRELYPQAWILLACIAAGWASHGIWIYYFFRFLTSIRNLTPLGASLDLLPVAPVGIAFALSTNYLLKRIHVSKIMQTFLSVLITPGGMNLSFPAGTILISNAMLREHQGKAGSLISTVINYSIASGLGLAGSVENHINSDHSRLLDGYRGAWQLGVGFSALGVIISMYFVWKSAR</sequence>
<dbReference type="AlphaFoldDB" id="A0A3D8Q453"/>
<comment type="caution">
    <text evidence="8">The sequence shown here is derived from an EMBL/GenBank/DDBJ whole genome shotgun (WGS) entry which is preliminary data.</text>
</comment>
<dbReference type="InterPro" id="IPR020846">
    <property type="entry name" value="MFS_dom"/>
</dbReference>
<feature type="transmembrane region" description="Helical" evidence="6">
    <location>
        <begin position="395"/>
        <end position="414"/>
    </location>
</feature>
<feature type="transmembrane region" description="Helical" evidence="6">
    <location>
        <begin position="256"/>
        <end position="276"/>
    </location>
</feature>
<evidence type="ECO:0000313" key="8">
    <source>
        <dbReference type="EMBL" id="RDW56418.1"/>
    </source>
</evidence>
<reference evidence="8 9" key="1">
    <citation type="journal article" date="2018" name="IMA Fungus">
        <title>IMA Genome-F 9: Draft genome sequence of Annulohypoxylon stygium, Aspergillus mulundensis, Berkeleyomyces basicola (syn. Thielaviopsis basicola), Ceratocystis smalleyi, two Cercospora beticola strains, Coleophoma cylindrospora, Fusarium fracticaudum, Phialophora cf. hyalina, and Morchella septimelata.</title>
        <authorList>
            <person name="Wingfield B.D."/>
            <person name="Bills G.F."/>
            <person name="Dong Y."/>
            <person name="Huang W."/>
            <person name="Nel W.J."/>
            <person name="Swalarsk-Parry B.S."/>
            <person name="Vaghefi N."/>
            <person name="Wilken P.M."/>
            <person name="An Z."/>
            <person name="de Beer Z.W."/>
            <person name="De Vos L."/>
            <person name="Chen L."/>
            <person name="Duong T.A."/>
            <person name="Gao Y."/>
            <person name="Hammerbacher A."/>
            <person name="Kikkert J.R."/>
            <person name="Li Y."/>
            <person name="Li H."/>
            <person name="Li K."/>
            <person name="Li Q."/>
            <person name="Liu X."/>
            <person name="Ma X."/>
            <person name="Naidoo K."/>
            <person name="Pethybridge S.J."/>
            <person name="Sun J."/>
            <person name="Steenkamp E.T."/>
            <person name="van der Nest M.A."/>
            <person name="van Wyk S."/>
            <person name="Wingfield M.J."/>
            <person name="Xiong C."/>
            <person name="Yue Q."/>
            <person name="Zhang X."/>
        </authorList>
    </citation>
    <scope>NUCLEOTIDE SEQUENCE [LARGE SCALE GENOMIC DNA]</scope>
    <source>
        <strain evidence="8 9">BP5796</strain>
    </source>
</reference>
<dbReference type="PROSITE" id="PS50850">
    <property type="entry name" value="MFS"/>
    <property type="match status" value="1"/>
</dbReference>
<dbReference type="EMBL" id="PDLN01000027">
    <property type="protein sequence ID" value="RDW56418.1"/>
    <property type="molecule type" value="Genomic_DNA"/>
</dbReference>
<dbReference type="GO" id="GO:0022857">
    <property type="term" value="F:transmembrane transporter activity"/>
    <property type="evidence" value="ECO:0007669"/>
    <property type="project" value="InterPro"/>
</dbReference>
<evidence type="ECO:0000256" key="2">
    <source>
        <dbReference type="ARBA" id="ARBA00022692"/>
    </source>
</evidence>
<proteinExistence type="predicted"/>
<feature type="transmembrane region" description="Helical" evidence="6">
    <location>
        <begin position="288"/>
        <end position="308"/>
    </location>
</feature>
<name>A0A3D8Q453_9HELO</name>
<feature type="domain" description="Major facilitator superfamily (MFS) profile" evidence="7">
    <location>
        <begin position="127"/>
        <end position="560"/>
    </location>
</feature>
<feature type="transmembrane region" description="Helical" evidence="6">
    <location>
        <begin position="357"/>
        <end position="375"/>
    </location>
</feature>
<feature type="transmembrane region" description="Helical" evidence="6">
    <location>
        <begin position="328"/>
        <end position="345"/>
    </location>
</feature>
<gene>
    <name evidence="8" type="ORF">BP5796_13167</name>
</gene>
<evidence type="ECO:0000256" key="5">
    <source>
        <dbReference type="SAM" id="MobiDB-lite"/>
    </source>
</evidence>
<feature type="transmembrane region" description="Helical" evidence="6">
    <location>
        <begin position="126"/>
        <end position="152"/>
    </location>
</feature>
<keyword evidence="3 6" id="KW-1133">Transmembrane helix</keyword>
<keyword evidence="2 6" id="KW-0812">Transmembrane</keyword>
<feature type="region of interest" description="Disordered" evidence="5">
    <location>
        <begin position="80"/>
        <end position="108"/>
    </location>
</feature>
<dbReference type="Gene3D" id="1.20.1250.20">
    <property type="entry name" value="MFS general substrate transporter like domains"/>
    <property type="match status" value="1"/>
</dbReference>
<feature type="transmembrane region" description="Helical" evidence="6">
    <location>
        <begin position="197"/>
        <end position="219"/>
    </location>
</feature>
<dbReference type="InterPro" id="IPR036259">
    <property type="entry name" value="MFS_trans_sf"/>
</dbReference>
<feature type="compositionally biased region" description="Polar residues" evidence="5">
    <location>
        <begin position="18"/>
        <end position="29"/>
    </location>
</feature>
<evidence type="ECO:0000256" key="4">
    <source>
        <dbReference type="ARBA" id="ARBA00023136"/>
    </source>
</evidence>
<protein>
    <recommendedName>
        <fullName evidence="7">Major facilitator superfamily (MFS) profile domain-containing protein</fullName>
    </recommendedName>
</protein>
<feature type="transmembrane region" description="Helical" evidence="6">
    <location>
        <begin position="497"/>
        <end position="516"/>
    </location>
</feature>
<keyword evidence="4 6" id="KW-0472">Membrane</keyword>